<dbReference type="Pfam" id="PF10821">
    <property type="entry name" value="DUF2567"/>
    <property type="match status" value="1"/>
</dbReference>
<feature type="transmembrane region" description="Helical" evidence="1">
    <location>
        <begin position="58"/>
        <end position="79"/>
    </location>
</feature>
<dbReference type="KEGG" id="msar:MSAR_43480"/>
<reference evidence="2 3" key="1">
    <citation type="journal article" date="2019" name="Emerg. Microbes Infect.">
        <title>Comprehensive subspecies identification of 175 nontuberculous mycobacteria species based on 7547 genomic profiles.</title>
        <authorList>
            <person name="Matsumoto Y."/>
            <person name="Kinjo T."/>
            <person name="Motooka D."/>
            <person name="Nabeya D."/>
            <person name="Jung N."/>
            <person name="Uechi K."/>
            <person name="Horii T."/>
            <person name="Iida T."/>
            <person name="Fujita J."/>
            <person name="Nakamura S."/>
        </authorList>
    </citation>
    <scope>NUCLEOTIDE SEQUENCE [LARGE SCALE GENOMIC DNA]</scope>
    <source>
        <strain evidence="2 3">JCM 30395</strain>
    </source>
</reference>
<dbReference type="EMBL" id="AP022595">
    <property type="protein sequence ID" value="BBY61212.1"/>
    <property type="molecule type" value="Genomic_DNA"/>
</dbReference>
<evidence type="ECO:0000313" key="3">
    <source>
        <dbReference type="Proteomes" id="UP000466445"/>
    </source>
</evidence>
<organism evidence="2 3">
    <name type="scientific">Mycolicibacterium sarraceniae</name>
    <dbReference type="NCBI Taxonomy" id="1534348"/>
    <lineage>
        <taxon>Bacteria</taxon>
        <taxon>Bacillati</taxon>
        <taxon>Actinomycetota</taxon>
        <taxon>Actinomycetes</taxon>
        <taxon>Mycobacteriales</taxon>
        <taxon>Mycobacteriaceae</taxon>
        <taxon>Mycolicibacterium</taxon>
    </lineage>
</organism>
<sequence length="194" mass="20129">MTRGRATGVVVLGLTLAGAVIGGLWSWLAPSAHGVIALTRSGERVQTYLGGESDHLFVSAALLIGLMTSVAIVAAVLVWQWRAHRGPLMATALWVGLVAATGAAAAVGAVLVHWRYGGVPFDTAPVTPEHRIFYYAEAPPVFFARGPWQVATTLLFPAAVAALTYALMAVATPRDDLGVAPPVERSPLGAGAPN</sequence>
<accession>A0A7I7SW31</accession>
<keyword evidence="1" id="KW-1133">Transmembrane helix</keyword>
<dbReference type="AlphaFoldDB" id="A0A7I7SW31"/>
<proteinExistence type="predicted"/>
<feature type="transmembrane region" description="Helical" evidence="1">
    <location>
        <begin position="91"/>
        <end position="114"/>
    </location>
</feature>
<evidence type="ECO:0000313" key="2">
    <source>
        <dbReference type="EMBL" id="BBY61212.1"/>
    </source>
</evidence>
<name>A0A7I7SW31_9MYCO</name>
<evidence type="ECO:0000256" key="1">
    <source>
        <dbReference type="SAM" id="Phobius"/>
    </source>
</evidence>
<dbReference type="Proteomes" id="UP000466445">
    <property type="component" value="Chromosome"/>
</dbReference>
<keyword evidence="3" id="KW-1185">Reference proteome</keyword>
<dbReference type="InterPro" id="IPR021213">
    <property type="entry name" value="DUF2567"/>
</dbReference>
<gene>
    <name evidence="2" type="ORF">MSAR_43480</name>
</gene>
<feature type="transmembrane region" description="Helical" evidence="1">
    <location>
        <begin position="148"/>
        <end position="168"/>
    </location>
</feature>
<keyword evidence="1" id="KW-0472">Membrane</keyword>
<dbReference type="RefSeq" id="WP_163700161.1">
    <property type="nucleotide sequence ID" value="NZ_AP022595.1"/>
</dbReference>
<protein>
    <submittedName>
        <fullName evidence="2">Membrane protein</fullName>
    </submittedName>
</protein>
<keyword evidence="1" id="KW-0812">Transmembrane</keyword>